<accession>A0A915L4U4</accession>
<sequence>MSKQGKIFFDIKEIAKPAPAGVRKTKHSSAEPAPGDGQQNFHQRLPKTQSERGTVFDLISMGPVCL</sequence>
<evidence type="ECO:0000313" key="3">
    <source>
        <dbReference type="WBParaSite" id="nRc.2.0.1.t45777-RA"/>
    </source>
</evidence>
<organism evidence="2 3">
    <name type="scientific">Romanomermis culicivorax</name>
    <name type="common">Nematode worm</name>
    <dbReference type="NCBI Taxonomy" id="13658"/>
    <lineage>
        <taxon>Eukaryota</taxon>
        <taxon>Metazoa</taxon>
        <taxon>Ecdysozoa</taxon>
        <taxon>Nematoda</taxon>
        <taxon>Enoplea</taxon>
        <taxon>Dorylaimia</taxon>
        <taxon>Mermithida</taxon>
        <taxon>Mermithoidea</taxon>
        <taxon>Mermithidae</taxon>
        <taxon>Romanomermis</taxon>
    </lineage>
</organism>
<dbReference type="AlphaFoldDB" id="A0A915L4U4"/>
<dbReference type="WBParaSite" id="nRc.2.0.1.t45777-RA">
    <property type="protein sequence ID" value="nRc.2.0.1.t45777-RA"/>
    <property type="gene ID" value="nRc.2.0.1.g45777"/>
</dbReference>
<name>A0A915L4U4_ROMCU</name>
<evidence type="ECO:0000256" key="1">
    <source>
        <dbReference type="SAM" id="MobiDB-lite"/>
    </source>
</evidence>
<reference evidence="3" key="1">
    <citation type="submission" date="2022-11" db="UniProtKB">
        <authorList>
            <consortium name="WormBaseParasite"/>
        </authorList>
    </citation>
    <scope>IDENTIFICATION</scope>
</reference>
<evidence type="ECO:0000313" key="2">
    <source>
        <dbReference type="Proteomes" id="UP000887565"/>
    </source>
</evidence>
<protein>
    <submittedName>
        <fullName evidence="3">Uncharacterized protein</fullName>
    </submittedName>
</protein>
<dbReference type="Proteomes" id="UP000887565">
    <property type="component" value="Unplaced"/>
</dbReference>
<feature type="compositionally biased region" description="Polar residues" evidence="1">
    <location>
        <begin position="37"/>
        <end position="52"/>
    </location>
</feature>
<feature type="region of interest" description="Disordered" evidence="1">
    <location>
        <begin position="18"/>
        <end position="53"/>
    </location>
</feature>
<proteinExistence type="predicted"/>
<keyword evidence="2" id="KW-1185">Reference proteome</keyword>